<dbReference type="GO" id="GO:0003964">
    <property type="term" value="F:RNA-directed DNA polymerase activity"/>
    <property type="evidence" value="ECO:0007669"/>
    <property type="project" value="UniProtKB-KW"/>
</dbReference>
<dbReference type="SUPFAM" id="SSF56672">
    <property type="entry name" value="DNA/RNA polymerases"/>
    <property type="match status" value="1"/>
</dbReference>
<feature type="non-terminal residue" evidence="1">
    <location>
        <position position="85"/>
    </location>
</feature>
<dbReference type="InterPro" id="IPR051320">
    <property type="entry name" value="Viral_Replic_Matur_Polypro"/>
</dbReference>
<name>A0A392SZH7_9FABA</name>
<sequence>MDDFSVFGPSFELCLKNLDTVLKRCVETNLVLNWEKCHFMVTEGIVLGHKISSKGIEVDKAKVEVIEKLPPPVNVKGIRSFLGHA</sequence>
<organism evidence="1 2">
    <name type="scientific">Trifolium medium</name>
    <dbReference type="NCBI Taxonomy" id="97028"/>
    <lineage>
        <taxon>Eukaryota</taxon>
        <taxon>Viridiplantae</taxon>
        <taxon>Streptophyta</taxon>
        <taxon>Embryophyta</taxon>
        <taxon>Tracheophyta</taxon>
        <taxon>Spermatophyta</taxon>
        <taxon>Magnoliopsida</taxon>
        <taxon>eudicotyledons</taxon>
        <taxon>Gunneridae</taxon>
        <taxon>Pentapetalae</taxon>
        <taxon>rosids</taxon>
        <taxon>fabids</taxon>
        <taxon>Fabales</taxon>
        <taxon>Fabaceae</taxon>
        <taxon>Papilionoideae</taxon>
        <taxon>50 kb inversion clade</taxon>
        <taxon>NPAAA clade</taxon>
        <taxon>Hologalegina</taxon>
        <taxon>IRL clade</taxon>
        <taxon>Trifolieae</taxon>
        <taxon>Trifolium</taxon>
    </lineage>
</organism>
<keyword evidence="1" id="KW-0808">Transferase</keyword>
<keyword evidence="2" id="KW-1185">Reference proteome</keyword>
<reference evidence="1 2" key="1">
    <citation type="journal article" date="2018" name="Front. Plant Sci.">
        <title>Red Clover (Trifolium pratense) and Zigzag Clover (T. medium) - A Picture of Genomic Similarities and Differences.</title>
        <authorList>
            <person name="Dluhosova J."/>
            <person name="Istvanek J."/>
            <person name="Nedelnik J."/>
            <person name="Repkova J."/>
        </authorList>
    </citation>
    <scope>NUCLEOTIDE SEQUENCE [LARGE SCALE GENOMIC DNA]</scope>
    <source>
        <strain evidence="2">cv. 10/8</strain>
        <tissue evidence="1">Leaf</tissue>
    </source>
</reference>
<dbReference type="PANTHER" id="PTHR33064">
    <property type="entry name" value="POL PROTEIN"/>
    <property type="match status" value="1"/>
</dbReference>
<dbReference type="PANTHER" id="PTHR33064:SF39">
    <property type="match status" value="1"/>
</dbReference>
<evidence type="ECO:0000313" key="2">
    <source>
        <dbReference type="Proteomes" id="UP000265520"/>
    </source>
</evidence>
<keyword evidence="1" id="KW-0695">RNA-directed DNA polymerase</keyword>
<dbReference type="Proteomes" id="UP000265520">
    <property type="component" value="Unassembled WGS sequence"/>
</dbReference>
<evidence type="ECO:0000313" key="1">
    <source>
        <dbReference type="EMBL" id="MCI53475.1"/>
    </source>
</evidence>
<proteinExistence type="predicted"/>
<dbReference type="InterPro" id="IPR043502">
    <property type="entry name" value="DNA/RNA_pol_sf"/>
</dbReference>
<keyword evidence="1" id="KW-0548">Nucleotidyltransferase</keyword>
<dbReference type="EMBL" id="LXQA010463790">
    <property type="protein sequence ID" value="MCI53475.1"/>
    <property type="molecule type" value="Genomic_DNA"/>
</dbReference>
<dbReference type="InterPro" id="IPR043128">
    <property type="entry name" value="Rev_trsase/Diguanyl_cyclase"/>
</dbReference>
<accession>A0A392SZH7</accession>
<protein>
    <submittedName>
        <fullName evidence="1">Reverse transcriptase</fullName>
    </submittedName>
</protein>
<dbReference type="AlphaFoldDB" id="A0A392SZH7"/>
<comment type="caution">
    <text evidence="1">The sequence shown here is derived from an EMBL/GenBank/DDBJ whole genome shotgun (WGS) entry which is preliminary data.</text>
</comment>
<dbReference type="Gene3D" id="3.30.70.270">
    <property type="match status" value="1"/>
</dbReference>